<dbReference type="AlphaFoldDB" id="A0A641AQC2"/>
<name>A0A641AQC2_9ACTN</name>
<keyword evidence="1" id="KW-0456">Lyase</keyword>
<dbReference type="PANTHER" id="PTHR43172">
    <property type="entry name" value="ADENYLOSUCCINATE LYASE"/>
    <property type="match status" value="1"/>
</dbReference>
<accession>A0A641AQC2</accession>
<dbReference type="InterPro" id="IPR000362">
    <property type="entry name" value="Fumarate_lyase_fam"/>
</dbReference>
<evidence type="ECO:0000313" key="4">
    <source>
        <dbReference type="EMBL" id="KAA1378597.1"/>
    </source>
</evidence>
<evidence type="ECO:0000256" key="1">
    <source>
        <dbReference type="ARBA" id="ARBA00023239"/>
    </source>
</evidence>
<dbReference type="SUPFAM" id="SSF48557">
    <property type="entry name" value="L-aspartase-like"/>
    <property type="match status" value="1"/>
</dbReference>
<evidence type="ECO:0000313" key="5">
    <source>
        <dbReference type="Proteomes" id="UP001515100"/>
    </source>
</evidence>
<dbReference type="EMBL" id="SDPP02000002">
    <property type="protein sequence ID" value="KAA1378597.1"/>
    <property type="molecule type" value="Genomic_DNA"/>
</dbReference>
<dbReference type="PRINTS" id="PR00145">
    <property type="entry name" value="ARGSUCLYASE"/>
</dbReference>
<dbReference type="Pfam" id="PF00206">
    <property type="entry name" value="Lyase_1"/>
    <property type="match status" value="1"/>
</dbReference>
<comment type="caution">
    <text evidence="4">The sequence shown here is derived from an EMBL/GenBank/DDBJ whole genome shotgun (WGS) entry which is preliminary data.</text>
</comment>
<dbReference type="OrthoDB" id="9768878at2"/>
<comment type="similarity">
    <text evidence="2">Belongs to the class-II fumarase/aspartase family.</text>
</comment>
<protein>
    <submittedName>
        <fullName evidence="4">3-carboxy-cis,cis-muconate cycloisomerase</fullName>
    </submittedName>
</protein>
<dbReference type="Gene3D" id="1.10.275.10">
    <property type="entry name" value="Fumarase/aspartase (N-terminal domain)"/>
    <property type="match status" value="1"/>
</dbReference>
<dbReference type="InterPro" id="IPR020557">
    <property type="entry name" value="Fumarate_lyase_CS"/>
</dbReference>
<dbReference type="PANTHER" id="PTHR43172:SF2">
    <property type="entry name" value="ADENYLOSUCCINATE LYASE C-TERMINAL DOMAIN-CONTAINING PROTEIN"/>
    <property type="match status" value="1"/>
</dbReference>
<feature type="domain" description="Fumarate lyase N-terminal" evidence="3">
    <location>
        <begin position="28"/>
        <end position="296"/>
    </location>
</feature>
<sequence>MTDLFWPGDERAGELMSEAALLEAMVRVEAAWLDALVDAGLAPAAGDSDLTAVVTAADVDVLARAAESGGNPVIPLVQMLRSRVGIDAARWLHRGLTSQDVLDTALVLAVRDVLDRLLDELRSQVIALSILAERHAATPMVGRTLTQHAVPTTFGAVAAAWLDGIIDAAELVVDARTLLPAQLGGAVGTLAATTELAALRELPDPAFVASEVATIAGETLGLRVHRPWHTARVPLTRTADALVTCTDAWGHVATDVATLSRTEIAELAEPAGTGRGGSSTMPHKHNPVLSVLVRRAALAAPALGSTMHLASALTGDQRPDGAWHTEWSTLRTLGRRAVVAASQTTELLQGLHVDAERMAATLASSAEDVVAERLGVAELLDAPFDPDPATYLGITIDLVAGAVERGHTFLEENA</sequence>
<dbReference type="InterPro" id="IPR024083">
    <property type="entry name" value="Fumarase/histidase_N"/>
</dbReference>
<dbReference type="RefSeq" id="WP_129182347.1">
    <property type="nucleotide sequence ID" value="NZ_JAGIOG010000001.1"/>
</dbReference>
<dbReference type="InterPro" id="IPR022761">
    <property type="entry name" value="Fumarate_lyase_N"/>
</dbReference>
<proteinExistence type="inferred from homology"/>
<keyword evidence="5" id="KW-1185">Reference proteome</keyword>
<reference evidence="4" key="1">
    <citation type="submission" date="2019-09" db="EMBL/GenBank/DDBJ databases">
        <authorList>
            <person name="Li J."/>
        </authorList>
    </citation>
    <scope>NUCLEOTIDE SEQUENCE [LARGE SCALE GENOMIC DNA]</scope>
    <source>
        <strain evidence="4">NRBC 14897</strain>
    </source>
</reference>
<evidence type="ECO:0000256" key="2">
    <source>
        <dbReference type="ARBA" id="ARBA00034772"/>
    </source>
</evidence>
<dbReference type="Proteomes" id="UP001515100">
    <property type="component" value="Unassembled WGS sequence"/>
</dbReference>
<organism evidence="4 5">
    <name type="scientific">Aeromicrobium fastidiosum</name>
    <dbReference type="NCBI Taxonomy" id="52699"/>
    <lineage>
        <taxon>Bacteria</taxon>
        <taxon>Bacillati</taxon>
        <taxon>Actinomycetota</taxon>
        <taxon>Actinomycetes</taxon>
        <taxon>Propionibacteriales</taxon>
        <taxon>Nocardioidaceae</taxon>
        <taxon>Aeromicrobium</taxon>
    </lineage>
</organism>
<evidence type="ECO:0000259" key="3">
    <source>
        <dbReference type="Pfam" id="PF00206"/>
    </source>
</evidence>
<dbReference type="Gene3D" id="1.20.200.10">
    <property type="entry name" value="Fumarase/aspartase (Central domain)"/>
    <property type="match status" value="1"/>
</dbReference>
<dbReference type="InterPro" id="IPR008948">
    <property type="entry name" value="L-Aspartase-like"/>
</dbReference>
<gene>
    <name evidence="4" type="ORF">ESP62_009645</name>
</gene>
<dbReference type="GO" id="GO:0016829">
    <property type="term" value="F:lyase activity"/>
    <property type="evidence" value="ECO:0007669"/>
    <property type="project" value="UniProtKB-KW"/>
</dbReference>
<dbReference type="PRINTS" id="PR00149">
    <property type="entry name" value="FUMRATELYASE"/>
</dbReference>
<dbReference type="PROSITE" id="PS00163">
    <property type="entry name" value="FUMARATE_LYASES"/>
    <property type="match status" value="1"/>
</dbReference>